<dbReference type="EMBL" id="QJVJ01000001">
    <property type="protein sequence ID" value="PYI56969.1"/>
    <property type="molecule type" value="Genomic_DNA"/>
</dbReference>
<gene>
    <name evidence="2" type="ORF">DLM86_00530</name>
</gene>
<dbReference type="OrthoDB" id="9795306at2"/>
<dbReference type="Pfam" id="PF00903">
    <property type="entry name" value="Glyoxalase"/>
    <property type="match status" value="1"/>
</dbReference>
<sequence length="131" mass="14211">MKAQLNAYIHSEDARTQAGFYQEALGGRIASVTTFGQMPGIPAESQHKVMHMALEVAGGNVLFLSDSFGPASGGRSLSLALSFTQEDEAREAFGKLANGGTVKFPFEPQPWGAYYGEIEDKFGVHWQIVKQ</sequence>
<accession>A0A2V5KBM6</accession>
<evidence type="ECO:0000313" key="3">
    <source>
        <dbReference type="Proteomes" id="UP000247476"/>
    </source>
</evidence>
<dbReference type="InterPro" id="IPR028973">
    <property type="entry name" value="PhnB-like"/>
</dbReference>
<reference evidence="2 3" key="1">
    <citation type="submission" date="2018-05" db="EMBL/GenBank/DDBJ databases">
        <title>Paenibacillus flagellatus sp. nov., isolated from selenium mineral soil.</title>
        <authorList>
            <person name="Dai X."/>
        </authorList>
    </citation>
    <scope>NUCLEOTIDE SEQUENCE [LARGE SCALE GENOMIC DNA]</scope>
    <source>
        <strain evidence="2 3">DXL2</strain>
    </source>
</reference>
<dbReference type="RefSeq" id="WP_110838009.1">
    <property type="nucleotide sequence ID" value="NZ_QJVJ01000001.1"/>
</dbReference>
<dbReference type="PANTHER" id="PTHR33990">
    <property type="entry name" value="PROTEIN YJDN-RELATED"/>
    <property type="match status" value="1"/>
</dbReference>
<dbReference type="PANTHER" id="PTHR33990:SF1">
    <property type="entry name" value="PROTEIN YJDN"/>
    <property type="match status" value="1"/>
</dbReference>
<dbReference type="Proteomes" id="UP000247476">
    <property type="component" value="Unassembled WGS sequence"/>
</dbReference>
<keyword evidence="3" id="KW-1185">Reference proteome</keyword>
<proteinExistence type="predicted"/>
<dbReference type="AlphaFoldDB" id="A0A2V5KBM6"/>
<comment type="caution">
    <text evidence="2">The sequence shown here is derived from an EMBL/GenBank/DDBJ whole genome shotgun (WGS) entry which is preliminary data.</text>
</comment>
<dbReference type="InterPro" id="IPR004360">
    <property type="entry name" value="Glyas_Fos-R_dOase_dom"/>
</dbReference>
<dbReference type="Gene3D" id="3.10.180.10">
    <property type="entry name" value="2,3-Dihydroxybiphenyl 1,2-Dioxygenase, domain 1"/>
    <property type="match status" value="1"/>
</dbReference>
<organism evidence="2 3">
    <name type="scientific">Paenibacillus flagellatus</name>
    <dbReference type="NCBI Taxonomy" id="2211139"/>
    <lineage>
        <taxon>Bacteria</taxon>
        <taxon>Bacillati</taxon>
        <taxon>Bacillota</taxon>
        <taxon>Bacilli</taxon>
        <taxon>Bacillales</taxon>
        <taxon>Paenibacillaceae</taxon>
        <taxon>Paenibacillus</taxon>
    </lineage>
</organism>
<name>A0A2V5KBM6_9BACL</name>
<dbReference type="SUPFAM" id="SSF54593">
    <property type="entry name" value="Glyoxalase/Bleomycin resistance protein/Dihydroxybiphenyl dioxygenase"/>
    <property type="match status" value="1"/>
</dbReference>
<evidence type="ECO:0000313" key="2">
    <source>
        <dbReference type="EMBL" id="PYI56969.1"/>
    </source>
</evidence>
<dbReference type="InterPro" id="IPR029068">
    <property type="entry name" value="Glyas_Bleomycin-R_OHBP_Dase"/>
</dbReference>
<evidence type="ECO:0000259" key="1">
    <source>
        <dbReference type="Pfam" id="PF00903"/>
    </source>
</evidence>
<dbReference type="CDD" id="cd06588">
    <property type="entry name" value="PhnB_like"/>
    <property type="match status" value="1"/>
</dbReference>
<feature type="domain" description="Glyoxalase/fosfomycin resistance/dioxygenase" evidence="1">
    <location>
        <begin position="13"/>
        <end position="128"/>
    </location>
</feature>
<protein>
    <recommendedName>
        <fullName evidence="1">Glyoxalase/fosfomycin resistance/dioxygenase domain-containing protein</fullName>
    </recommendedName>
</protein>